<dbReference type="InterPro" id="IPR043502">
    <property type="entry name" value="DNA/RNA_pol_sf"/>
</dbReference>
<dbReference type="InterPro" id="IPR050116">
    <property type="entry name" value="DNA_polymerase-Y"/>
</dbReference>
<dbReference type="Gene3D" id="1.10.150.20">
    <property type="entry name" value="5' to 3' exonuclease, C-terminal subdomain"/>
    <property type="match status" value="1"/>
</dbReference>
<dbReference type="PROSITE" id="PS50173">
    <property type="entry name" value="UMUC"/>
    <property type="match status" value="1"/>
</dbReference>
<evidence type="ECO:0000256" key="3">
    <source>
        <dbReference type="ARBA" id="ARBA00023199"/>
    </source>
</evidence>
<organism evidence="7 8">
    <name type="scientific">Methylovorus glucosotrophus (strain SIP3-4)</name>
    <dbReference type="NCBI Taxonomy" id="582744"/>
    <lineage>
        <taxon>Bacteria</taxon>
        <taxon>Pseudomonadati</taxon>
        <taxon>Pseudomonadota</taxon>
        <taxon>Betaproteobacteria</taxon>
        <taxon>Nitrosomonadales</taxon>
        <taxon>Methylophilaceae</taxon>
        <taxon>Methylovorus</taxon>
    </lineage>
</organism>
<keyword evidence="4" id="KW-0234">DNA repair</keyword>
<dbReference type="RefSeq" id="WP_012777683.1">
    <property type="nucleotide sequence ID" value="NC_012970.1"/>
</dbReference>
<dbReference type="InterPro" id="IPR001126">
    <property type="entry name" value="UmuC"/>
</dbReference>
<keyword evidence="7" id="KW-0614">Plasmid</keyword>
<dbReference type="InterPro" id="IPR043128">
    <property type="entry name" value="Rev_trsase/Diguanyl_cyclase"/>
</dbReference>
<dbReference type="PANTHER" id="PTHR11076:SF34">
    <property type="entry name" value="PROTEIN UMUC"/>
    <property type="match status" value="1"/>
</dbReference>
<dbReference type="GO" id="GO:0003887">
    <property type="term" value="F:DNA-directed DNA polymerase activity"/>
    <property type="evidence" value="ECO:0007669"/>
    <property type="project" value="UniProtKB-KW"/>
</dbReference>
<keyword evidence="8" id="KW-1185">Reference proteome</keyword>
<dbReference type="InterPro" id="IPR025188">
    <property type="entry name" value="DUF4113"/>
</dbReference>
<keyword evidence="7" id="KW-0808">Transferase</keyword>
<protein>
    <submittedName>
        <fullName evidence="7">DNA-directed DNA polymerase</fullName>
        <ecNumber evidence="7">2.7.7.7</ecNumber>
    </submittedName>
</protein>
<dbReference type="GO" id="GO:0042276">
    <property type="term" value="P:error-prone translesion synthesis"/>
    <property type="evidence" value="ECO:0007669"/>
    <property type="project" value="TreeGrafter"/>
</dbReference>
<dbReference type="PANTHER" id="PTHR11076">
    <property type="entry name" value="DNA REPAIR POLYMERASE UMUC / TRANSFERASE FAMILY MEMBER"/>
    <property type="match status" value="1"/>
</dbReference>
<dbReference type="Pfam" id="PF11799">
    <property type="entry name" value="IMS_C"/>
    <property type="match status" value="1"/>
</dbReference>
<evidence type="ECO:0000313" key="8">
    <source>
        <dbReference type="Proteomes" id="UP000002743"/>
    </source>
</evidence>
<dbReference type="InterPro" id="IPR017961">
    <property type="entry name" value="DNA_pol_Y-fam_little_finger"/>
</dbReference>
<evidence type="ECO:0000313" key="7">
    <source>
        <dbReference type="EMBL" id="ACT52085.1"/>
    </source>
</evidence>
<accession>C6XEM8</accession>
<keyword evidence="7" id="KW-0548">Nucleotidyltransferase</keyword>
<name>C6XEM8_METGS</name>
<comment type="similarity">
    <text evidence="1">Belongs to the DNA polymerase type-Y family.</text>
</comment>
<gene>
    <name evidence="7" type="ordered locus">Msip34_2861</name>
</gene>
<sequence>MHRAIALVDVNAMYWSCHRVFNPSLEGKAGIVLTNNDGCAVSRNDLAKQLGIKMGEPWFQIKANPKYKDVVAFSSTYALYASMSKRFTNLLAEFSPHQEIYSIDECFLDLTGMRGRQIQRGLNIRHRIKNEVGLPVCVGIGSTKTLAKLANHIAKKFPHFEGVVDLNEWEPHQMVAMFTMLDVGQVWGVGRRYAERLAALDMKSVMDLKLADPEFIRQQFSVVLERTVRELNGEACLDLEAVREDKKQIISSRSFGRQIEDLPALVNAVSSFVSRAAEKLRLQNSYAGVISVEVETNRFNPDPYSKYGKRACIRLPAPTDDTLKLNHVAQWILKKIYKPGFRYQRAGIMLDEIVPAGGGQVDLFGYQPAIGKRDNLSAVVDEINSRMGKNAVRVGTMGFSMDWDMKQDLLSPFYTTRIEDLPVAR</sequence>
<dbReference type="Pfam" id="PF13438">
    <property type="entry name" value="DUF4113"/>
    <property type="match status" value="1"/>
</dbReference>
<evidence type="ECO:0000256" key="5">
    <source>
        <dbReference type="ARBA" id="ARBA00023236"/>
    </source>
</evidence>
<dbReference type="CDD" id="cd01700">
    <property type="entry name" value="PolY_Pol_V_umuC"/>
    <property type="match status" value="1"/>
</dbReference>
<dbReference type="Pfam" id="PF00817">
    <property type="entry name" value="IMS"/>
    <property type="match status" value="1"/>
</dbReference>
<evidence type="ECO:0000259" key="6">
    <source>
        <dbReference type="PROSITE" id="PS50173"/>
    </source>
</evidence>
<keyword evidence="7" id="KW-0239">DNA-directed DNA polymerase</keyword>
<proteinExistence type="inferred from homology"/>
<dbReference type="OrthoDB" id="9808813at2"/>
<keyword evidence="2" id="KW-0227">DNA damage</keyword>
<geneLocation type="plasmid" evidence="7 8">
    <name>pMsip01</name>
</geneLocation>
<dbReference type="Gene3D" id="3.40.1170.60">
    <property type="match status" value="1"/>
</dbReference>
<dbReference type="GO" id="GO:0005829">
    <property type="term" value="C:cytosol"/>
    <property type="evidence" value="ECO:0007669"/>
    <property type="project" value="TreeGrafter"/>
</dbReference>
<dbReference type="Gene3D" id="3.30.70.270">
    <property type="match status" value="1"/>
</dbReference>
<dbReference type="AlphaFoldDB" id="C6XEM8"/>
<keyword evidence="3" id="KW-0741">SOS mutagenesis</keyword>
<dbReference type="HOGENOM" id="CLU_012348_3_0_4"/>
<evidence type="ECO:0000256" key="1">
    <source>
        <dbReference type="ARBA" id="ARBA00010945"/>
    </source>
</evidence>
<feature type="domain" description="UmuC" evidence="6">
    <location>
        <begin position="5"/>
        <end position="190"/>
    </location>
</feature>
<dbReference type="SUPFAM" id="SSF56672">
    <property type="entry name" value="DNA/RNA polymerases"/>
    <property type="match status" value="1"/>
</dbReference>
<evidence type="ECO:0000256" key="4">
    <source>
        <dbReference type="ARBA" id="ARBA00023204"/>
    </source>
</evidence>
<keyword evidence="5" id="KW-0742">SOS response</keyword>
<evidence type="ECO:0000256" key="2">
    <source>
        <dbReference type="ARBA" id="ARBA00022763"/>
    </source>
</evidence>
<dbReference type="NCBIfam" id="NF002955">
    <property type="entry name" value="PRK03609.1"/>
    <property type="match status" value="1"/>
</dbReference>
<dbReference type="GO" id="GO:0003684">
    <property type="term" value="F:damaged DNA binding"/>
    <property type="evidence" value="ECO:0007669"/>
    <property type="project" value="InterPro"/>
</dbReference>
<reference evidence="7 8" key="2">
    <citation type="journal article" date="2011" name="J. Bacteriol.">
        <title>Genomes of three methylotrophs from a single niche uncover genetic and metabolic divergence of Methylophilaceae.</title>
        <authorList>
            <person name="Lapidus A."/>
            <person name="Clum A."/>
            <person name="Labutti K."/>
            <person name="Kaluzhnaya M.G."/>
            <person name="Lim S."/>
            <person name="Beck D.A."/>
            <person name="Glavina Del Rio T."/>
            <person name="Nolan M."/>
            <person name="Mavromatis K."/>
            <person name="Huntemann M."/>
            <person name="Lucas S."/>
            <person name="Lidstrom M.E."/>
            <person name="Ivanova N."/>
            <person name="Chistoserdova L."/>
        </authorList>
    </citation>
    <scope>NUCLEOTIDE SEQUENCE [LARGE SCALE GENOMIC DNA]</scope>
    <source>
        <strain evidence="7 8">SIP3-4</strain>
        <plasmid evidence="7 8">pMsip01</plasmid>
    </source>
</reference>
<reference evidence="8" key="1">
    <citation type="submission" date="2009-07" db="EMBL/GenBank/DDBJ databases">
        <title>Complete sequence of plasmid 1 of Methylovorus sp. SIP3-4.</title>
        <authorList>
            <consortium name="US DOE Joint Genome Institute"/>
            <person name="Lucas S."/>
            <person name="Copeland A."/>
            <person name="Lapidus A."/>
            <person name="Glavina del Rio T."/>
            <person name="Tice H."/>
            <person name="Bruce D."/>
            <person name="Goodwin L."/>
            <person name="Pitluck S."/>
            <person name="Clum A."/>
            <person name="Larimer F."/>
            <person name="Land M."/>
            <person name="Hauser L."/>
            <person name="Kyrpides N."/>
            <person name="Mikhailova N."/>
            <person name="Kayluzhnaya M."/>
            <person name="Chistoserdova L."/>
        </authorList>
    </citation>
    <scope>NUCLEOTIDE SEQUENCE [LARGE SCALE GENOMIC DNA]</scope>
    <source>
        <strain evidence="8">SIP3-4</strain>
        <plasmid evidence="8">pMsip01</plasmid>
    </source>
</reference>
<dbReference type="Proteomes" id="UP000002743">
    <property type="component" value="Plasmid pMsip01"/>
</dbReference>
<dbReference type="EC" id="2.7.7.7" evidence="7"/>
<dbReference type="GO" id="GO:0006281">
    <property type="term" value="P:DNA repair"/>
    <property type="evidence" value="ECO:0007669"/>
    <property type="project" value="UniProtKB-KW"/>
</dbReference>
<dbReference type="GO" id="GO:0009432">
    <property type="term" value="P:SOS response"/>
    <property type="evidence" value="ECO:0007669"/>
    <property type="project" value="UniProtKB-KW"/>
</dbReference>
<dbReference type="EMBL" id="CP001675">
    <property type="protein sequence ID" value="ACT52085.1"/>
    <property type="molecule type" value="Genomic_DNA"/>
</dbReference>
<dbReference type="KEGG" id="mei:Msip34_2861"/>